<proteinExistence type="predicted"/>
<keyword evidence="2" id="KW-0472">Membrane</keyword>
<dbReference type="GO" id="GO:0044550">
    <property type="term" value="P:secondary metabolite biosynthetic process"/>
    <property type="evidence" value="ECO:0007669"/>
    <property type="project" value="TreeGrafter"/>
</dbReference>
<feature type="domain" description="AMP-dependent synthetase/ligase" evidence="3">
    <location>
        <begin position="28"/>
        <end position="367"/>
    </location>
</feature>
<dbReference type="KEGG" id="taw:EI545_00225"/>
<dbReference type="InterPro" id="IPR045851">
    <property type="entry name" value="AMP-bd_C_sf"/>
</dbReference>
<evidence type="ECO:0000259" key="3">
    <source>
        <dbReference type="Pfam" id="PF00501"/>
    </source>
</evidence>
<sequence>MLSLIDTRPFPALPAAFNMAGHVLAAGQSNPGKPALVILHPERDEVLCFADVSARVRGCATALLGIGLQPGDRVLMRLANGPAFPIVFLGALFAGLVPVATSAALTEGEITRLALRADPKLVIANPGIPLPRHPAPVIAPDCAAWASLPPAPLHMGDPHREGYIVFTSGSSGEPEAVSHAHRAILARQAMHAAWEGLIPDDRLLHAGALNWTYTLGTGLLDPWTLGATAVIPAAGTQPTALPTLLARSQATIFAAAPGVFRQMLRAGLPALPHLRHALSAGEALPPALRDDWQRQTGTAVHEALGMSELSTYISGAPHRPAPPGTAGYVQPGRLVACLDDSGNPVPRNTPGELAVSTADPGFMRGYLGRPPPEGPWFRTGDVVTMSDTGAITHLGRKDDLMNAGGFRVSPLDIEAAFHDLPGLTTCAAAEVEVAPGTRIIALFYEGSCRIDATLLHQRAELALARWKQPRHYQHLDSLPRTANGKLIRRALGPLFQRPDP</sequence>
<evidence type="ECO:0000313" key="4">
    <source>
        <dbReference type="EMBL" id="AZL57403.1"/>
    </source>
</evidence>
<dbReference type="InterPro" id="IPR042099">
    <property type="entry name" value="ANL_N_sf"/>
</dbReference>
<evidence type="ECO:0000256" key="1">
    <source>
        <dbReference type="ARBA" id="ARBA00022598"/>
    </source>
</evidence>
<dbReference type="PANTHER" id="PTHR43352:SF1">
    <property type="entry name" value="ANTHRANILATE--COA LIGASE"/>
    <property type="match status" value="1"/>
</dbReference>
<dbReference type="Pfam" id="PF00501">
    <property type="entry name" value="AMP-binding"/>
    <property type="match status" value="1"/>
</dbReference>
<dbReference type="AlphaFoldDB" id="A0A3S8U1C2"/>
<dbReference type="InterPro" id="IPR000873">
    <property type="entry name" value="AMP-dep_synth/lig_dom"/>
</dbReference>
<dbReference type="Proteomes" id="UP000282002">
    <property type="component" value="Chromosome"/>
</dbReference>
<dbReference type="EMBL" id="CP034328">
    <property type="protein sequence ID" value="AZL57403.1"/>
    <property type="molecule type" value="Genomic_DNA"/>
</dbReference>
<dbReference type="Gene3D" id="3.40.50.12780">
    <property type="entry name" value="N-terminal domain of ligase-like"/>
    <property type="match status" value="1"/>
</dbReference>
<evidence type="ECO:0000313" key="5">
    <source>
        <dbReference type="Proteomes" id="UP000282002"/>
    </source>
</evidence>
<feature type="transmembrane region" description="Helical" evidence="2">
    <location>
        <begin position="83"/>
        <end position="105"/>
    </location>
</feature>
<keyword evidence="5" id="KW-1185">Reference proteome</keyword>
<dbReference type="GO" id="GO:0016878">
    <property type="term" value="F:acid-thiol ligase activity"/>
    <property type="evidence" value="ECO:0007669"/>
    <property type="project" value="TreeGrafter"/>
</dbReference>
<accession>A0A3S8U1C2</accession>
<protein>
    <submittedName>
        <fullName evidence="4">Long-chain fatty acid--CoA ligase</fullName>
    </submittedName>
</protein>
<dbReference type="RefSeq" id="WP_125323557.1">
    <property type="nucleotide sequence ID" value="NZ_CP034328.1"/>
</dbReference>
<reference evidence="4 5" key="1">
    <citation type="submission" date="2018-12" db="EMBL/GenBank/DDBJ databases">
        <title>Complete genome sequencing of Tabrizicola sp. K13M18.</title>
        <authorList>
            <person name="Bae J.-W."/>
        </authorList>
    </citation>
    <scope>NUCLEOTIDE SEQUENCE [LARGE SCALE GENOMIC DNA]</scope>
    <source>
        <strain evidence="4 5">K13M18</strain>
    </source>
</reference>
<keyword evidence="2" id="KW-0812">Transmembrane</keyword>
<gene>
    <name evidence="4" type="ORF">EI545_00225</name>
</gene>
<organism evidence="4 5">
    <name type="scientific">Tabrizicola piscis</name>
    <dbReference type="NCBI Taxonomy" id="2494374"/>
    <lineage>
        <taxon>Bacteria</taxon>
        <taxon>Pseudomonadati</taxon>
        <taxon>Pseudomonadota</taxon>
        <taxon>Alphaproteobacteria</taxon>
        <taxon>Rhodobacterales</taxon>
        <taxon>Paracoccaceae</taxon>
        <taxon>Tabrizicola</taxon>
    </lineage>
</organism>
<keyword evidence="2" id="KW-1133">Transmembrane helix</keyword>
<dbReference type="OrthoDB" id="9803968at2"/>
<keyword evidence="1 4" id="KW-0436">Ligase</keyword>
<dbReference type="SUPFAM" id="SSF56801">
    <property type="entry name" value="Acetyl-CoA synthetase-like"/>
    <property type="match status" value="1"/>
</dbReference>
<evidence type="ECO:0000256" key="2">
    <source>
        <dbReference type="SAM" id="Phobius"/>
    </source>
</evidence>
<dbReference type="Gene3D" id="3.30.300.30">
    <property type="match status" value="1"/>
</dbReference>
<dbReference type="PANTHER" id="PTHR43352">
    <property type="entry name" value="ACETYL-COA SYNTHETASE"/>
    <property type="match status" value="1"/>
</dbReference>
<name>A0A3S8U1C2_9RHOB</name>